<dbReference type="Pfam" id="PF03588">
    <property type="entry name" value="Leu_Phe_trans"/>
    <property type="match status" value="1"/>
</dbReference>
<dbReference type="FunFam" id="3.30.70.3550:FF:000001">
    <property type="entry name" value="Leucyl/phenylalanyl-tRNA--protein transferase"/>
    <property type="match status" value="1"/>
</dbReference>
<evidence type="ECO:0000256" key="12">
    <source>
        <dbReference type="ARBA" id="ARBA00077136"/>
    </source>
</evidence>
<dbReference type="SUPFAM" id="SSF55729">
    <property type="entry name" value="Acyl-CoA N-acyltransferases (Nat)"/>
    <property type="match status" value="1"/>
</dbReference>
<evidence type="ECO:0000313" key="17">
    <source>
        <dbReference type="Proteomes" id="UP000037600"/>
    </source>
</evidence>
<comment type="catalytic activity">
    <reaction evidence="6 15">
        <text>N-terminal L-arginyl-[protein] + L-leucyl-tRNA(Leu) = N-terminal L-leucyl-L-arginyl-[protein] + tRNA(Leu) + H(+)</text>
        <dbReference type="Rhea" id="RHEA:50416"/>
        <dbReference type="Rhea" id="RHEA-COMP:9613"/>
        <dbReference type="Rhea" id="RHEA-COMP:9622"/>
        <dbReference type="Rhea" id="RHEA-COMP:12672"/>
        <dbReference type="Rhea" id="RHEA-COMP:12673"/>
        <dbReference type="ChEBI" id="CHEBI:15378"/>
        <dbReference type="ChEBI" id="CHEBI:64719"/>
        <dbReference type="ChEBI" id="CHEBI:78442"/>
        <dbReference type="ChEBI" id="CHEBI:78494"/>
        <dbReference type="ChEBI" id="CHEBI:133044"/>
        <dbReference type="EC" id="2.3.2.6"/>
    </reaction>
</comment>
<dbReference type="InterPro" id="IPR004616">
    <property type="entry name" value="Leu/Phe-tRNA_Trfase"/>
</dbReference>
<evidence type="ECO:0000256" key="9">
    <source>
        <dbReference type="ARBA" id="ARBA00061535"/>
    </source>
</evidence>
<dbReference type="InterPro" id="IPR016181">
    <property type="entry name" value="Acyl_CoA_acyltransferase"/>
</dbReference>
<comment type="catalytic activity">
    <reaction evidence="7 15">
        <text>N-terminal L-lysyl-[protein] + L-leucyl-tRNA(Leu) = N-terminal L-leucyl-L-lysyl-[protein] + tRNA(Leu) + H(+)</text>
        <dbReference type="Rhea" id="RHEA:12340"/>
        <dbReference type="Rhea" id="RHEA-COMP:9613"/>
        <dbReference type="Rhea" id="RHEA-COMP:9622"/>
        <dbReference type="Rhea" id="RHEA-COMP:12670"/>
        <dbReference type="Rhea" id="RHEA-COMP:12671"/>
        <dbReference type="ChEBI" id="CHEBI:15378"/>
        <dbReference type="ChEBI" id="CHEBI:65249"/>
        <dbReference type="ChEBI" id="CHEBI:78442"/>
        <dbReference type="ChEBI" id="CHEBI:78494"/>
        <dbReference type="ChEBI" id="CHEBI:133043"/>
        <dbReference type="EC" id="2.3.2.6"/>
    </reaction>
</comment>
<dbReference type="AlphaFoldDB" id="A0A0J8GUD9"/>
<comment type="function">
    <text evidence="8 15">Functions in the N-end rule pathway of protein degradation where it conjugates Leu, Phe and, less efficiently, Met from aminoacyl-tRNAs to the N-termini of proteins containing an N-terminal arginine or lysine.</text>
</comment>
<keyword evidence="4 15" id="KW-0012">Acyltransferase</keyword>
<dbReference type="GO" id="GO:0005737">
    <property type="term" value="C:cytoplasm"/>
    <property type="evidence" value="ECO:0007669"/>
    <property type="project" value="UniProtKB-SubCell"/>
</dbReference>
<evidence type="ECO:0000256" key="5">
    <source>
        <dbReference type="ARBA" id="ARBA00050607"/>
    </source>
</evidence>
<dbReference type="NCBIfam" id="TIGR00667">
    <property type="entry name" value="aat"/>
    <property type="match status" value="1"/>
</dbReference>
<gene>
    <name evidence="15" type="primary">aat</name>
    <name evidence="16" type="ORF">XM47_03780</name>
</gene>
<comment type="catalytic activity">
    <reaction evidence="5 15">
        <text>L-phenylalanyl-tRNA(Phe) + an N-terminal L-alpha-aminoacyl-[protein] = an N-terminal L-phenylalanyl-L-alpha-aminoacyl-[protein] + tRNA(Phe)</text>
        <dbReference type="Rhea" id="RHEA:43632"/>
        <dbReference type="Rhea" id="RHEA-COMP:9668"/>
        <dbReference type="Rhea" id="RHEA-COMP:9699"/>
        <dbReference type="Rhea" id="RHEA-COMP:10636"/>
        <dbReference type="Rhea" id="RHEA-COMP:10637"/>
        <dbReference type="ChEBI" id="CHEBI:78442"/>
        <dbReference type="ChEBI" id="CHEBI:78531"/>
        <dbReference type="ChEBI" id="CHEBI:78597"/>
        <dbReference type="ChEBI" id="CHEBI:83561"/>
        <dbReference type="EC" id="2.3.2.6"/>
    </reaction>
</comment>
<dbReference type="HAMAP" id="MF_00688">
    <property type="entry name" value="Leu_Phe_trans"/>
    <property type="match status" value="1"/>
</dbReference>
<dbReference type="PATRIC" id="fig|1513271.3.peg.782"/>
<comment type="similarity">
    <text evidence="9 15">Belongs to the L/F-transferase family.</text>
</comment>
<dbReference type="FunFam" id="3.40.630.70:FF:000001">
    <property type="entry name" value="Leucyl/phenylalanyl-tRNA--protein transferase"/>
    <property type="match status" value="1"/>
</dbReference>
<evidence type="ECO:0000256" key="2">
    <source>
        <dbReference type="ARBA" id="ARBA00022490"/>
    </source>
</evidence>
<protein>
    <recommendedName>
        <fullName evidence="11 15">Leucyl/phenylalanyl-tRNA--protein transferase</fullName>
        <ecNumber evidence="10 15">2.3.2.6</ecNumber>
    </recommendedName>
    <alternativeName>
        <fullName evidence="12 15">L/F-transferase</fullName>
    </alternativeName>
    <alternativeName>
        <fullName evidence="13 15">Leucyltransferase</fullName>
    </alternativeName>
    <alternativeName>
        <fullName evidence="14 15">Phenyalanyltransferase</fullName>
    </alternativeName>
</protein>
<dbReference type="OrthoDB" id="9790282at2"/>
<dbReference type="Gene3D" id="3.30.70.3550">
    <property type="entry name" value="Leucyl/phenylalanyl-tRNA-protein transferase, N-terminal domain"/>
    <property type="match status" value="1"/>
</dbReference>
<evidence type="ECO:0000256" key="13">
    <source>
        <dbReference type="ARBA" id="ARBA00077165"/>
    </source>
</evidence>
<sequence length="234" mass="26584">MALYQLSSDDLTFPNPQLALDNPNGLLAIGGDLSSTRLINAYKLGIFPWFNPEEPILWWSPNPRGVITPAEFKLNRSTKKSIKRSNFSFTVNQAFSDVIQNCAKLRVKEGTWISDEMISAYTKLHEEKYAHSIEVWQNDKLVGGLYGIGLGALFCGESMFHLATDASKAAFWQLCELAKKFGIQLIDCQMQNSHLQTLGIYEIERNDFLTISAELQQASISSDVWHKRQLKYEW</sequence>
<dbReference type="InterPro" id="IPR042221">
    <property type="entry name" value="Leu/Phe-tRNA_Trfase_N"/>
</dbReference>
<dbReference type="GO" id="GO:0008914">
    <property type="term" value="F:leucyl-tRNA--protein transferase activity"/>
    <property type="evidence" value="ECO:0007669"/>
    <property type="project" value="UniProtKB-UniRule"/>
</dbReference>
<dbReference type="EC" id="2.3.2.6" evidence="10 15"/>
<evidence type="ECO:0000256" key="14">
    <source>
        <dbReference type="ARBA" id="ARBA00083640"/>
    </source>
</evidence>
<keyword evidence="2 15" id="KW-0963">Cytoplasm</keyword>
<evidence type="ECO:0000256" key="4">
    <source>
        <dbReference type="ARBA" id="ARBA00023315"/>
    </source>
</evidence>
<dbReference type="PANTHER" id="PTHR30098">
    <property type="entry name" value="LEUCYL/PHENYLALANYL-TRNA--PROTEIN TRANSFERASE"/>
    <property type="match status" value="1"/>
</dbReference>
<dbReference type="GO" id="GO:0030163">
    <property type="term" value="P:protein catabolic process"/>
    <property type="evidence" value="ECO:0007669"/>
    <property type="project" value="UniProtKB-UniRule"/>
</dbReference>
<evidence type="ECO:0000256" key="6">
    <source>
        <dbReference type="ARBA" id="ARBA00050652"/>
    </source>
</evidence>
<comment type="caution">
    <text evidence="16">The sequence shown here is derived from an EMBL/GenBank/DDBJ whole genome shotgun (WGS) entry which is preliminary data.</text>
</comment>
<evidence type="ECO:0000256" key="1">
    <source>
        <dbReference type="ARBA" id="ARBA00004496"/>
    </source>
</evidence>
<dbReference type="EMBL" id="LAZL01000004">
    <property type="protein sequence ID" value="KMT66362.1"/>
    <property type="molecule type" value="Genomic_DNA"/>
</dbReference>
<comment type="subcellular location">
    <subcellularLocation>
        <location evidence="1 15">Cytoplasm</location>
    </subcellularLocation>
</comment>
<dbReference type="InterPro" id="IPR042203">
    <property type="entry name" value="Leu/Phe-tRNA_Trfase_C"/>
</dbReference>
<dbReference type="Gene3D" id="3.40.630.70">
    <property type="entry name" value="Leucyl/phenylalanyl-tRNA-protein transferase, C-terminal domain"/>
    <property type="match status" value="1"/>
</dbReference>
<evidence type="ECO:0000256" key="8">
    <source>
        <dbReference type="ARBA" id="ARBA00054043"/>
    </source>
</evidence>
<dbReference type="Proteomes" id="UP000037600">
    <property type="component" value="Unassembled WGS sequence"/>
</dbReference>
<evidence type="ECO:0000256" key="10">
    <source>
        <dbReference type="ARBA" id="ARBA00066767"/>
    </source>
</evidence>
<dbReference type="STRING" id="1513271.XM47_03780"/>
<proteinExistence type="inferred from homology"/>
<keyword evidence="17" id="KW-1185">Reference proteome</keyword>
<accession>A0A0J8GUD9</accession>
<evidence type="ECO:0000256" key="11">
    <source>
        <dbReference type="ARBA" id="ARBA00074372"/>
    </source>
</evidence>
<reference evidence="16 17" key="1">
    <citation type="submission" date="2015-04" db="EMBL/GenBank/DDBJ databases">
        <title>Draft Genome Sequence of the Novel Agar-Digesting Marine Bacterium Q1.</title>
        <authorList>
            <person name="Li Y."/>
            <person name="Li D."/>
            <person name="Chen G."/>
            <person name="Du Z."/>
        </authorList>
    </citation>
    <scope>NUCLEOTIDE SEQUENCE [LARGE SCALE GENOMIC DNA]</scope>
    <source>
        <strain evidence="16 17">Q1</strain>
    </source>
</reference>
<evidence type="ECO:0000256" key="3">
    <source>
        <dbReference type="ARBA" id="ARBA00022679"/>
    </source>
</evidence>
<keyword evidence="3 15" id="KW-0808">Transferase</keyword>
<dbReference type="PANTHER" id="PTHR30098:SF2">
    <property type="entry name" value="LEUCYL_PHENYLALANYL-TRNA--PROTEIN TRANSFERASE"/>
    <property type="match status" value="1"/>
</dbReference>
<name>A0A0J8GUD9_9ALTE</name>
<evidence type="ECO:0000256" key="7">
    <source>
        <dbReference type="ARBA" id="ARBA00051538"/>
    </source>
</evidence>
<organism evidence="16 17">
    <name type="scientific">Catenovulum maritimum</name>
    <dbReference type="NCBI Taxonomy" id="1513271"/>
    <lineage>
        <taxon>Bacteria</taxon>
        <taxon>Pseudomonadati</taxon>
        <taxon>Pseudomonadota</taxon>
        <taxon>Gammaproteobacteria</taxon>
        <taxon>Alteromonadales</taxon>
        <taxon>Alteromonadaceae</taxon>
        <taxon>Catenovulum</taxon>
    </lineage>
</organism>
<evidence type="ECO:0000256" key="15">
    <source>
        <dbReference type="HAMAP-Rule" id="MF_00688"/>
    </source>
</evidence>
<evidence type="ECO:0000313" key="16">
    <source>
        <dbReference type="EMBL" id="KMT66362.1"/>
    </source>
</evidence>